<keyword evidence="1" id="KW-0328">Glycosyltransferase</keyword>
<reference evidence="4" key="1">
    <citation type="submission" date="2024-07" db="EMBL/GenBank/DDBJ databases">
        <title>Complete genome sequence of Verrucomicrobiaceae bacterium NT6N.</title>
        <authorList>
            <person name="Huang C."/>
            <person name="Takami H."/>
            <person name="Hamasaki K."/>
        </authorList>
    </citation>
    <scope>NUCLEOTIDE SEQUENCE</scope>
    <source>
        <strain evidence="4">NT6N</strain>
    </source>
</reference>
<feature type="region of interest" description="Disordered" evidence="3">
    <location>
        <begin position="1"/>
        <end position="25"/>
    </location>
</feature>
<dbReference type="Pfam" id="PF03808">
    <property type="entry name" value="Glyco_tran_WecG"/>
    <property type="match status" value="1"/>
</dbReference>
<dbReference type="AlphaFoldDB" id="A0AAT9FLB8"/>
<evidence type="ECO:0000313" key="4">
    <source>
        <dbReference type="EMBL" id="BDS06771.1"/>
    </source>
</evidence>
<dbReference type="EMBL" id="AP026866">
    <property type="protein sequence ID" value="BDS06771.1"/>
    <property type="molecule type" value="Genomic_DNA"/>
</dbReference>
<dbReference type="GO" id="GO:0016758">
    <property type="term" value="F:hexosyltransferase activity"/>
    <property type="evidence" value="ECO:0007669"/>
    <property type="project" value="TreeGrafter"/>
</dbReference>
<sequence length="281" mass="31330">MNDQTKASAMHESHVSSAVSGSTTFPDSTGLPLVTTIPVIGLPVAVIDYAGAIDWIKAAAKKGDRAYAVEAANTHVAAHARHNDDFGQVMAKFDLITPDGMPLVWSVNRQLAEQDKLTDRVYGPTLMLKTIEATAGNPELKHFLFGGKQSTLDKLQDRFSNDYPTTNIAGAYSPPFGEWPEDEFDRICQKIKDSGANLIWVGLGCPKQEAWIAKHKDKLPPAVYFGIGAAFAFHAGEVKQAPAWIQKFGIEWFYRLCREPRRLFKRYFVNNSLFLWYSFRS</sequence>
<keyword evidence="2 4" id="KW-0808">Transferase</keyword>
<dbReference type="CDD" id="cd06533">
    <property type="entry name" value="Glyco_transf_WecG_TagA"/>
    <property type="match status" value="1"/>
</dbReference>
<protein>
    <submittedName>
        <fullName evidence="4">UDP-N-acetyl-D-mannosaminuronic acid transferase</fullName>
    </submittedName>
</protein>
<name>A0AAT9FLB8_9BACT</name>
<dbReference type="NCBIfam" id="TIGR00696">
    <property type="entry name" value="wecG_tagA_cpsF"/>
    <property type="match status" value="1"/>
</dbReference>
<evidence type="ECO:0000256" key="3">
    <source>
        <dbReference type="SAM" id="MobiDB-lite"/>
    </source>
</evidence>
<dbReference type="InterPro" id="IPR004629">
    <property type="entry name" value="WecG_TagA_CpsF"/>
</dbReference>
<dbReference type="PANTHER" id="PTHR34136:SF1">
    <property type="entry name" value="UDP-N-ACETYL-D-MANNOSAMINURONIC ACID TRANSFERASE"/>
    <property type="match status" value="1"/>
</dbReference>
<dbReference type="KEGG" id="osu:NT6N_18110"/>
<proteinExistence type="predicted"/>
<dbReference type="PANTHER" id="PTHR34136">
    <property type="match status" value="1"/>
</dbReference>
<evidence type="ECO:0000256" key="1">
    <source>
        <dbReference type="ARBA" id="ARBA00022676"/>
    </source>
</evidence>
<gene>
    <name evidence="4" type="ORF">NT6N_18110</name>
</gene>
<feature type="compositionally biased region" description="Polar residues" evidence="3">
    <location>
        <begin position="15"/>
        <end position="25"/>
    </location>
</feature>
<organism evidence="4">
    <name type="scientific">Oceaniferula spumae</name>
    <dbReference type="NCBI Taxonomy" id="2979115"/>
    <lineage>
        <taxon>Bacteria</taxon>
        <taxon>Pseudomonadati</taxon>
        <taxon>Verrucomicrobiota</taxon>
        <taxon>Verrucomicrobiia</taxon>
        <taxon>Verrucomicrobiales</taxon>
        <taxon>Verrucomicrobiaceae</taxon>
        <taxon>Oceaniferula</taxon>
    </lineage>
</organism>
<accession>A0AAT9FLB8</accession>
<evidence type="ECO:0000256" key="2">
    <source>
        <dbReference type="ARBA" id="ARBA00022679"/>
    </source>
</evidence>